<dbReference type="Proteomes" id="UP000092839">
    <property type="component" value="Chromosome"/>
</dbReference>
<comment type="similarity">
    <text evidence="1">Belongs to the helicase family. DnaB subfamily.</text>
</comment>
<dbReference type="InterPro" id="IPR027417">
    <property type="entry name" value="P-loop_NTPase"/>
</dbReference>
<keyword evidence="4" id="KW-0547">Nucleotide-binding</keyword>
<evidence type="ECO:0000256" key="8">
    <source>
        <dbReference type="ARBA" id="ARBA00023125"/>
    </source>
</evidence>
<keyword evidence="14" id="KW-1185">Reference proteome</keyword>
<dbReference type="Pfam" id="PF06414">
    <property type="entry name" value="Zeta_toxin"/>
    <property type="match status" value="1"/>
</dbReference>
<dbReference type="GO" id="GO:0016787">
    <property type="term" value="F:hydrolase activity"/>
    <property type="evidence" value="ECO:0007669"/>
    <property type="project" value="UniProtKB-KW"/>
</dbReference>
<dbReference type="GO" id="GO:0005524">
    <property type="term" value="F:ATP binding"/>
    <property type="evidence" value="ECO:0007669"/>
    <property type="project" value="UniProtKB-KW"/>
</dbReference>
<evidence type="ECO:0000256" key="10">
    <source>
        <dbReference type="ARBA" id="ARBA00044969"/>
    </source>
</evidence>
<protein>
    <recommendedName>
        <fullName evidence="10">DNA 5'-3' helicase</fullName>
        <ecNumber evidence="10">5.6.2.3</ecNumber>
    </recommendedName>
</protein>
<dbReference type="GO" id="GO:0005829">
    <property type="term" value="C:cytosol"/>
    <property type="evidence" value="ECO:0007669"/>
    <property type="project" value="TreeGrafter"/>
</dbReference>
<evidence type="ECO:0000256" key="11">
    <source>
        <dbReference type="ARBA" id="ARBA00048954"/>
    </source>
</evidence>
<name>A0A1B1UPI2_9BRAD</name>
<evidence type="ECO:0000256" key="2">
    <source>
        <dbReference type="ARBA" id="ARBA00022515"/>
    </source>
</evidence>
<evidence type="ECO:0000256" key="3">
    <source>
        <dbReference type="ARBA" id="ARBA00022705"/>
    </source>
</evidence>
<dbReference type="InterPro" id="IPR003593">
    <property type="entry name" value="AAA+_ATPase"/>
</dbReference>
<dbReference type="STRING" id="1274631.LMTR13_35390"/>
<keyword evidence="3" id="KW-0235">DNA replication</keyword>
<dbReference type="Pfam" id="PF00772">
    <property type="entry name" value="DnaB"/>
    <property type="match status" value="1"/>
</dbReference>
<accession>A0A1B1UPI2</accession>
<evidence type="ECO:0000259" key="12">
    <source>
        <dbReference type="PROSITE" id="PS51199"/>
    </source>
</evidence>
<evidence type="ECO:0000256" key="9">
    <source>
        <dbReference type="ARBA" id="ARBA00023235"/>
    </source>
</evidence>
<evidence type="ECO:0000256" key="7">
    <source>
        <dbReference type="ARBA" id="ARBA00022840"/>
    </source>
</evidence>
<keyword evidence="2" id="KW-0639">Primosome</keyword>
<evidence type="ECO:0000256" key="6">
    <source>
        <dbReference type="ARBA" id="ARBA00022806"/>
    </source>
</evidence>
<dbReference type="Gene3D" id="3.40.50.300">
    <property type="entry name" value="P-loop containing nucleotide triphosphate hydrolases"/>
    <property type="match status" value="2"/>
</dbReference>
<dbReference type="GO" id="GO:0003677">
    <property type="term" value="F:DNA binding"/>
    <property type="evidence" value="ECO:0007669"/>
    <property type="project" value="UniProtKB-KW"/>
</dbReference>
<dbReference type="InterPro" id="IPR007694">
    <property type="entry name" value="DNA_helicase_DnaB-like_C"/>
</dbReference>
<dbReference type="InterPro" id="IPR036185">
    <property type="entry name" value="DNA_heli_DnaB-like_N_sf"/>
</dbReference>
<evidence type="ECO:0000256" key="5">
    <source>
        <dbReference type="ARBA" id="ARBA00022801"/>
    </source>
</evidence>
<dbReference type="SMART" id="SM00382">
    <property type="entry name" value="AAA"/>
    <property type="match status" value="1"/>
</dbReference>
<dbReference type="GO" id="GO:0016301">
    <property type="term" value="F:kinase activity"/>
    <property type="evidence" value="ECO:0007669"/>
    <property type="project" value="InterPro"/>
</dbReference>
<feature type="domain" description="SF4 helicase" evidence="12">
    <location>
        <begin position="426"/>
        <end position="722"/>
    </location>
</feature>
<dbReference type="EMBL" id="CP016428">
    <property type="protein sequence ID" value="ANW04634.1"/>
    <property type="molecule type" value="Genomic_DNA"/>
</dbReference>
<evidence type="ECO:0000256" key="1">
    <source>
        <dbReference type="ARBA" id="ARBA00008428"/>
    </source>
</evidence>
<dbReference type="PANTHER" id="PTHR30153:SF2">
    <property type="entry name" value="REPLICATIVE DNA HELICASE"/>
    <property type="match status" value="1"/>
</dbReference>
<comment type="catalytic activity">
    <reaction evidence="11">
        <text>ATP + H2O = ADP + phosphate + H(+)</text>
        <dbReference type="Rhea" id="RHEA:13065"/>
        <dbReference type="ChEBI" id="CHEBI:15377"/>
        <dbReference type="ChEBI" id="CHEBI:15378"/>
        <dbReference type="ChEBI" id="CHEBI:30616"/>
        <dbReference type="ChEBI" id="CHEBI:43474"/>
        <dbReference type="ChEBI" id="CHEBI:456216"/>
        <dbReference type="EC" id="5.6.2.3"/>
    </reaction>
</comment>
<gene>
    <name evidence="13" type="ORF">LMTR13_35390</name>
</gene>
<keyword evidence="8" id="KW-0238">DNA-binding</keyword>
<dbReference type="InterPro" id="IPR016136">
    <property type="entry name" value="DNA_helicase_N/primase_C"/>
</dbReference>
<dbReference type="SUPFAM" id="SSF52540">
    <property type="entry name" value="P-loop containing nucleoside triphosphate hydrolases"/>
    <property type="match status" value="2"/>
</dbReference>
<sequence>MVAGPNGAGKTTLTRHLLANGVDLGEYINPDEIAAELSGTLAERTREAQAIADSRRDACIRAKRSFSFETVMSHPSKVDILVRAKEADYTVLLYFVGTDDPQTNVERVALRVAQGGHAVPEDKVRERWLRTMNLLQQAIRSSDRSYIFDNSTIGTINTVPRLVYHRSATRSGRLPQSEQIGVPPAWLKRFVLDPIGTNPFDSYANFRSKPDVGSVVTLPLEIKADRSTPGAIATLVQADHSPIPHSIEAEQRVLGAVIANSEALPDLLGSLEPRHFFEPIHQVILQAAVSLAQAGERITLEAVGKSVPVDADLGGLTVGQYLNVLETEAVTLAEARENARIVFELSLRRELIRLGENIVSAACDERVDSSPMTQIEQARLELDRLTEARSNDAREPALPFQPPLTQGLHQFSRALVGALDSAARAFVRTGPGLKTGFVDVDRKIVGLQPSELIVLASRPGIGKSALATNIAYNVARSWRTEVREDGSKTTVDGGVVGLFSLEMSSEQIATRVISQQGRIPIGVIRGGAISEKEFEIIRDQAIEFQALPFFIDETTALSIEQLAARAHRLKSQKGLDLLIIDNLELLRVAARTNFGESRSRSLQVTRELKKLAKDLAIPILVLAQLPSKVERRRDKRPRLEEFNDRGAIEQDADVIMFLHRDDYYLAQEEPPPDSYEYSKWVSEMELSFGLAELIVAKQRNGATGTINLMFEANIGSFSDLAT</sequence>
<keyword evidence="7" id="KW-0067">ATP-binding</keyword>
<dbReference type="InterPro" id="IPR007693">
    <property type="entry name" value="DNA_helicase_DnaB-like_N"/>
</dbReference>
<proteinExistence type="inferred from homology"/>
<dbReference type="GO" id="GO:0006269">
    <property type="term" value="P:DNA replication, synthesis of primer"/>
    <property type="evidence" value="ECO:0007669"/>
    <property type="project" value="UniProtKB-KW"/>
</dbReference>
<dbReference type="GO" id="GO:1990077">
    <property type="term" value="C:primosome complex"/>
    <property type="evidence" value="ECO:0007669"/>
    <property type="project" value="UniProtKB-KW"/>
</dbReference>
<organism evidence="13 14">
    <name type="scientific">Bradyrhizobium icense</name>
    <dbReference type="NCBI Taxonomy" id="1274631"/>
    <lineage>
        <taxon>Bacteria</taxon>
        <taxon>Pseudomonadati</taxon>
        <taxon>Pseudomonadota</taxon>
        <taxon>Alphaproteobacteria</taxon>
        <taxon>Hyphomicrobiales</taxon>
        <taxon>Nitrobacteraceae</taxon>
        <taxon>Bradyrhizobium</taxon>
    </lineage>
</organism>
<evidence type="ECO:0000256" key="4">
    <source>
        <dbReference type="ARBA" id="ARBA00022741"/>
    </source>
</evidence>
<evidence type="ECO:0000313" key="13">
    <source>
        <dbReference type="EMBL" id="ANW04634.1"/>
    </source>
</evidence>
<dbReference type="AlphaFoldDB" id="A0A1B1UPI2"/>
<dbReference type="SUPFAM" id="SSF48024">
    <property type="entry name" value="N-terminal domain of DnaB helicase"/>
    <property type="match status" value="1"/>
</dbReference>
<dbReference type="PROSITE" id="PS51199">
    <property type="entry name" value="SF4_HELICASE"/>
    <property type="match status" value="1"/>
</dbReference>
<reference evidence="13 14" key="1">
    <citation type="submission" date="2016-07" db="EMBL/GenBank/DDBJ databases">
        <title>Complete genome sequence of Bradyrhizobium icense LMTR 13T, a potential inoculant strain isolated from lima bean (Phaseolus lunatus) in Peru.</title>
        <authorList>
            <person name="Ormeno-Orrillo E."/>
            <person name="Duran D."/>
            <person name="Rogel M.A."/>
            <person name="Rey L."/>
            <person name="Imperial J."/>
            <person name="Ruiz-Argueso T."/>
            <person name="Martinez-Romero E."/>
        </authorList>
    </citation>
    <scope>NUCLEOTIDE SEQUENCE [LARGE SCALE GENOMIC DNA]</scope>
    <source>
        <strain evidence="13 14">LMTR 13</strain>
    </source>
</reference>
<dbReference type="EC" id="5.6.2.3" evidence="10"/>
<dbReference type="PANTHER" id="PTHR30153">
    <property type="entry name" value="REPLICATIVE DNA HELICASE DNAB"/>
    <property type="match status" value="1"/>
</dbReference>
<dbReference type="Pfam" id="PF03796">
    <property type="entry name" value="DnaB_C"/>
    <property type="match status" value="1"/>
</dbReference>
<dbReference type="KEGG" id="bic:LMTR13_35390"/>
<dbReference type="CDD" id="cd00984">
    <property type="entry name" value="DnaB_C"/>
    <property type="match status" value="1"/>
</dbReference>
<keyword evidence="9" id="KW-0413">Isomerase</keyword>
<keyword evidence="5" id="KW-0378">Hydrolase</keyword>
<evidence type="ECO:0000313" key="14">
    <source>
        <dbReference type="Proteomes" id="UP000092839"/>
    </source>
</evidence>
<dbReference type="GO" id="GO:0043139">
    <property type="term" value="F:5'-3' DNA helicase activity"/>
    <property type="evidence" value="ECO:0007669"/>
    <property type="project" value="UniProtKB-EC"/>
</dbReference>
<dbReference type="Gene3D" id="1.10.860.10">
    <property type="entry name" value="DNAb Helicase, Chain A"/>
    <property type="match status" value="1"/>
</dbReference>
<keyword evidence="6" id="KW-0347">Helicase</keyword>
<dbReference type="InterPro" id="IPR010488">
    <property type="entry name" value="Zeta_toxin_domain"/>
</dbReference>